<organism evidence="1 2">
    <name type="scientific">Vibrio atlanticus</name>
    <dbReference type="NCBI Taxonomy" id="693153"/>
    <lineage>
        <taxon>Bacteria</taxon>
        <taxon>Pseudomonadati</taxon>
        <taxon>Pseudomonadota</taxon>
        <taxon>Gammaproteobacteria</taxon>
        <taxon>Vibrionales</taxon>
        <taxon>Vibrionaceae</taxon>
        <taxon>Vibrio</taxon>
    </lineage>
</organism>
<accession>A0A1C3IIN0</accession>
<name>A0A1C3IIN0_9VIBR</name>
<sequence>MSKLTLMMAAQEYISRLRGKKSPKGEWICNTYFIIDKHKERERCCTKYENQIEFSPRVMWQHCKSIEHIANSYQVDRDELEKEVKSMFEIGRKRRKGNCSI</sequence>
<evidence type="ECO:0000313" key="2">
    <source>
        <dbReference type="Proteomes" id="UP000092876"/>
    </source>
</evidence>
<dbReference type="RefSeq" id="WP_065678252.1">
    <property type="nucleotide sequence ID" value="NZ_AP025460.1"/>
</dbReference>
<evidence type="ECO:0000313" key="1">
    <source>
        <dbReference type="EMBL" id="SBS61292.1"/>
    </source>
</evidence>
<dbReference type="Proteomes" id="UP000092876">
    <property type="component" value="Unassembled WGS sequence"/>
</dbReference>
<dbReference type="AlphaFoldDB" id="A0A1C3IIN0"/>
<dbReference type="GeneID" id="94231531"/>
<proteinExistence type="predicted"/>
<dbReference type="EMBL" id="FLQP01000007">
    <property type="protein sequence ID" value="SBS61292.1"/>
    <property type="molecule type" value="Genomic_DNA"/>
</dbReference>
<reference evidence="2" key="1">
    <citation type="submission" date="2016-06" db="EMBL/GenBank/DDBJ databases">
        <authorList>
            <person name="Rodrigo-Torres Lidia"/>
            <person name="Arahal R.David."/>
        </authorList>
    </citation>
    <scope>NUCLEOTIDE SEQUENCE [LARGE SCALE GENOMIC DNA]</scope>
    <source>
        <strain evidence="2">CECT 7223</strain>
    </source>
</reference>
<protein>
    <submittedName>
        <fullName evidence="1">Uncharacterized protein</fullName>
    </submittedName>
</protein>
<gene>
    <name evidence="1" type="ORF">VAT7223_00593</name>
</gene>